<dbReference type="InterPro" id="IPR011324">
    <property type="entry name" value="Cytotoxic_necrot_fac-like_cat"/>
</dbReference>
<proteinExistence type="predicted"/>
<organism evidence="3">
    <name type="scientific">marine sediment metagenome</name>
    <dbReference type="NCBI Taxonomy" id="412755"/>
    <lineage>
        <taxon>unclassified sequences</taxon>
        <taxon>metagenomes</taxon>
        <taxon>ecological metagenomes</taxon>
    </lineage>
</organism>
<evidence type="ECO:0000313" key="3">
    <source>
        <dbReference type="EMBL" id="GAF67912.1"/>
    </source>
</evidence>
<gene>
    <name evidence="3" type="ORF">S01H1_09850</name>
</gene>
<dbReference type="InterPro" id="IPR038592">
    <property type="entry name" value="CheD-like_sf"/>
</dbReference>
<dbReference type="Gene3D" id="3.30.1330.200">
    <property type="match status" value="1"/>
</dbReference>
<accession>X0RVX2</accession>
<evidence type="ECO:0000256" key="2">
    <source>
        <dbReference type="ARBA" id="ARBA00022801"/>
    </source>
</evidence>
<dbReference type="InterPro" id="IPR005659">
    <property type="entry name" value="Chemorcpt_Glu_NH3ase_CheD"/>
</dbReference>
<name>X0RVX2_9ZZZZ</name>
<keyword evidence="1" id="KW-0145">Chemotaxis</keyword>
<protein>
    <submittedName>
        <fullName evidence="3">Uncharacterized protein</fullName>
    </submittedName>
</protein>
<dbReference type="SUPFAM" id="SSF64438">
    <property type="entry name" value="CNF1/YfiH-like putative cysteine hydrolases"/>
    <property type="match status" value="1"/>
</dbReference>
<dbReference type="GO" id="GO:0006935">
    <property type="term" value="P:chemotaxis"/>
    <property type="evidence" value="ECO:0007669"/>
    <property type="project" value="UniProtKB-KW"/>
</dbReference>
<keyword evidence="2" id="KW-0378">Hydrolase</keyword>
<dbReference type="AlphaFoldDB" id="X0RVX2"/>
<feature type="non-terminal residue" evidence="3">
    <location>
        <position position="1"/>
    </location>
</feature>
<comment type="caution">
    <text evidence="3">The sequence shown here is derived from an EMBL/GenBank/DDBJ whole genome shotgun (WGS) entry which is preliminary data.</text>
</comment>
<reference evidence="3" key="1">
    <citation type="journal article" date="2014" name="Front. Microbiol.">
        <title>High frequency of phylogenetically diverse reductive dehalogenase-homologous genes in deep subseafloor sedimentary metagenomes.</title>
        <authorList>
            <person name="Kawai M."/>
            <person name="Futagami T."/>
            <person name="Toyoda A."/>
            <person name="Takaki Y."/>
            <person name="Nishi S."/>
            <person name="Hori S."/>
            <person name="Arai W."/>
            <person name="Tsubouchi T."/>
            <person name="Morono Y."/>
            <person name="Uchiyama I."/>
            <person name="Ito T."/>
            <person name="Fujiyama A."/>
            <person name="Inagaki F."/>
            <person name="Takami H."/>
        </authorList>
    </citation>
    <scope>NUCLEOTIDE SEQUENCE</scope>
    <source>
        <strain evidence="3">Expedition CK06-06</strain>
    </source>
</reference>
<evidence type="ECO:0000256" key="1">
    <source>
        <dbReference type="ARBA" id="ARBA00022500"/>
    </source>
</evidence>
<dbReference type="GO" id="GO:0050568">
    <property type="term" value="F:protein-glutamine glutaminase activity"/>
    <property type="evidence" value="ECO:0007669"/>
    <property type="project" value="InterPro"/>
</dbReference>
<dbReference type="EMBL" id="BARS01005030">
    <property type="protein sequence ID" value="GAF67912.1"/>
    <property type="molecule type" value="Genomic_DNA"/>
</dbReference>
<dbReference type="Pfam" id="PF03975">
    <property type="entry name" value="CheD"/>
    <property type="match status" value="1"/>
</dbReference>
<sequence>DALDILLDTAKELGAVKEDLEVNLVGGADVLGEGGISKEIAGSVLGYLKKIGIEPKKKRIGGAQRRSVSLDIESGKIFYSEGDNMTKEL</sequence>